<evidence type="ECO:0000313" key="3">
    <source>
        <dbReference type="Proteomes" id="UP000219271"/>
    </source>
</evidence>
<proteinExistence type="predicted"/>
<organism evidence="2 3">
    <name type="scientific">Candidatus Pantoea floridensis</name>
    <dbReference type="NCBI Taxonomy" id="1938870"/>
    <lineage>
        <taxon>Bacteria</taxon>
        <taxon>Pseudomonadati</taxon>
        <taxon>Pseudomonadota</taxon>
        <taxon>Gammaproteobacteria</taxon>
        <taxon>Enterobacterales</taxon>
        <taxon>Erwiniaceae</taxon>
        <taxon>Pantoea</taxon>
    </lineage>
</organism>
<sequence length="65" mass="6897">MVLNFTNGFSGGSIRLPEHSIDNGVYPGSHASGFSGMPSAHSPGPAEIPQEGLQKYESPYLPWPP</sequence>
<evidence type="ECO:0000313" key="2">
    <source>
        <dbReference type="EMBL" id="SOD61094.1"/>
    </source>
</evidence>
<protein>
    <submittedName>
        <fullName evidence="2">Uncharacterized protein</fullName>
    </submittedName>
</protein>
<evidence type="ECO:0000256" key="1">
    <source>
        <dbReference type="SAM" id="MobiDB-lite"/>
    </source>
</evidence>
<dbReference type="Proteomes" id="UP000219271">
    <property type="component" value="Unassembled WGS sequence"/>
</dbReference>
<name>A0A286DRB5_9GAMM</name>
<keyword evidence="3" id="KW-1185">Reference proteome</keyword>
<gene>
    <name evidence="2" type="ORF">SAMN06273570_4921</name>
</gene>
<reference evidence="3" key="1">
    <citation type="submission" date="2017-09" db="EMBL/GenBank/DDBJ databases">
        <authorList>
            <person name="Varghese N."/>
            <person name="Submissions S."/>
        </authorList>
    </citation>
    <scope>NUCLEOTIDE SEQUENCE [LARGE SCALE GENOMIC DNA]</scope>
    <source>
        <strain evidence="3">JKS000234</strain>
    </source>
</reference>
<dbReference type="EMBL" id="OCMY01000003">
    <property type="protein sequence ID" value="SOD61094.1"/>
    <property type="molecule type" value="Genomic_DNA"/>
</dbReference>
<dbReference type="AlphaFoldDB" id="A0A286DRB5"/>
<accession>A0A286DRB5</accession>
<feature type="region of interest" description="Disordered" evidence="1">
    <location>
        <begin position="32"/>
        <end position="65"/>
    </location>
</feature>